<dbReference type="AlphaFoldDB" id="A0A7G8TFX9"/>
<reference evidence="2 3" key="1">
    <citation type="submission" date="2020-08" db="EMBL/GenBank/DDBJ databases">
        <title>The isolate Caproiciproducens sp. 7D4C2 produces n-caproate at mildly acidic conditions from hexoses: genome and rBOX comparison with related strains and chain-elongating bacteria.</title>
        <authorList>
            <person name="Esquivel-Elizondo S."/>
            <person name="Bagci C."/>
            <person name="Temovska M."/>
            <person name="Jeon B.S."/>
            <person name="Bessarab I."/>
            <person name="Williams R.B.H."/>
            <person name="Huson D.H."/>
            <person name="Angenent L.T."/>
        </authorList>
    </citation>
    <scope>NUCLEOTIDE SEQUENCE [LARGE SCALE GENOMIC DNA]</scope>
    <source>
        <strain evidence="2 3">7D4C2</strain>
    </source>
</reference>
<dbReference type="PANTHER" id="PTHR39184">
    <property type="match status" value="1"/>
</dbReference>
<organism evidence="2 3">
    <name type="scientific">Caproicibacter fermentans</name>
    <dbReference type="NCBI Taxonomy" id="2576756"/>
    <lineage>
        <taxon>Bacteria</taxon>
        <taxon>Bacillati</taxon>
        <taxon>Bacillota</taxon>
        <taxon>Clostridia</taxon>
        <taxon>Eubacteriales</taxon>
        <taxon>Acutalibacteraceae</taxon>
        <taxon>Caproicibacter</taxon>
    </lineage>
</organism>
<sequence length="264" mass="29507">MTTSPKTVNLTDIIAPSFYGLHRDIAAEGHTFYKLGGGRGSAKSSFVGTEIPLGIMRDAAAGKFTNAAALRRYGIDLKDSVYTQLLWAIDKLGASHLWRASLSPLRLTYKPTGQQILFRGADDPMKMKSIKAPRGYIKYLWFEELDEFEGPEKIRSIQQSILRGGEKFTVFYSFNPPRSQRSWVNDQTVFTMPGMVEHHSTYLTVPRGWLGNKFILEAEHLKAAKPDAYEHEYMGVATGTGGEVISGCPLFLQSRKVVYCEAVK</sequence>
<dbReference type="InterPro" id="IPR052380">
    <property type="entry name" value="Viral_DNA_packaging_terminase"/>
</dbReference>
<dbReference type="EMBL" id="CP060286">
    <property type="protein sequence ID" value="QNK42520.1"/>
    <property type="molecule type" value="Genomic_DNA"/>
</dbReference>
<evidence type="ECO:0000313" key="2">
    <source>
        <dbReference type="EMBL" id="QNK42520.1"/>
    </source>
</evidence>
<name>A0A7G8TFX9_9FIRM</name>
<proteinExistence type="predicted"/>
<dbReference type="PANTHER" id="PTHR39184:SF1">
    <property type="entry name" value="PBSX PHAGE TERMINASE LARGE SUBUNIT"/>
    <property type="match status" value="1"/>
</dbReference>
<dbReference type="KEGG" id="cfem:HCR03_04415"/>
<gene>
    <name evidence="2" type="ORF">HCR03_04415</name>
</gene>
<feature type="domain" description="Phage terminase large subunit N-terminal" evidence="1">
    <location>
        <begin position="35"/>
        <end position="235"/>
    </location>
</feature>
<dbReference type="InterPro" id="IPR027417">
    <property type="entry name" value="P-loop_NTPase"/>
</dbReference>
<dbReference type="Gene3D" id="3.40.50.300">
    <property type="entry name" value="P-loop containing nucleotide triphosphate hydrolases"/>
    <property type="match status" value="1"/>
</dbReference>
<evidence type="ECO:0000313" key="3">
    <source>
        <dbReference type="Proteomes" id="UP000515909"/>
    </source>
</evidence>
<protein>
    <recommendedName>
        <fullName evidence="1">Phage terminase large subunit N-terminal domain-containing protein</fullName>
    </recommendedName>
</protein>
<dbReference type="Pfam" id="PF04466">
    <property type="entry name" value="Terminase_3"/>
    <property type="match status" value="1"/>
</dbReference>
<evidence type="ECO:0000259" key="1">
    <source>
        <dbReference type="Pfam" id="PF04466"/>
    </source>
</evidence>
<dbReference type="Proteomes" id="UP000515909">
    <property type="component" value="Chromosome"/>
</dbReference>
<accession>A0A7G8TFX9</accession>
<dbReference type="OrthoDB" id="9768556at2"/>
<dbReference type="InterPro" id="IPR035412">
    <property type="entry name" value="Terminase_L_N"/>
</dbReference>